<evidence type="ECO:0008006" key="3">
    <source>
        <dbReference type="Google" id="ProtNLM"/>
    </source>
</evidence>
<reference evidence="1 2" key="2">
    <citation type="journal article" date="2016" name="Genome Announc.">
        <title>Genome Sequence of a Gram-Positive Diazotroph, Paenibacillus durus Type Strain ATCC 35681.</title>
        <authorList>
            <person name="Halim M.A."/>
            <person name="Rahman A.Y."/>
            <person name="Sim K.S."/>
            <person name="Yam H.C."/>
            <person name="Rahim A.A."/>
            <person name="Ghazali A.H."/>
            <person name="Najimudin N."/>
        </authorList>
    </citation>
    <scope>NUCLEOTIDE SEQUENCE [LARGE SCALE GENOMIC DNA]</scope>
    <source>
        <strain evidence="1 2">ATCC 35681</strain>
    </source>
</reference>
<dbReference type="RefSeq" id="WP_025698444.1">
    <property type="nucleotide sequence ID" value="NZ_ASQQ01000601.1"/>
</dbReference>
<sequence length="67" mass="7824">MNGRRNYWHVYNHIRRQYMDTGQVPGLDELLVDFDDLEMAEVQEGIAEYEMTFGERQVGGGDAQNEK</sequence>
<proteinExistence type="predicted"/>
<protein>
    <recommendedName>
        <fullName evidence="3">Phage protein</fullName>
    </recommendedName>
</protein>
<gene>
    <name evidence="1" type="ORF">VK70_17435</name>
</gene>
<dbReference type="EMBL" id="CP011114">
    <property type="protein sequence ID" value="AKG36122.1"/>
    <property type="molecule type" value="Genomic_DNA"/>
</dbReference>
<accession>A0A0F7FCJ8</accession>
<name>A0A0F7FCJ8_PAEDU</name>
<organism evidence="1 2">
    <name type="scientific">Paenibacillus durus ATCC 35681</name>
    <dbReference type="NCBI Taxonomy" id="1333534"/>
    <lineage>
        <taxon>Bacteria</taxon>
        <taxon>Bacillati</taxon>
        <taxon>Bacillota</taxon>
        <taxon>Bacilli</taxon>
        <taxon>Bacillales</taxon>
        <taxon>Paenibacillaceae</taxon>
        <taxon>Paenibacillus</taxon>
    </lineage>
</organism>
<dbReference type="HOGENOM" id="CLU_2808329_0_0_9"/>
<evidence type="ECO:0000313" key="1">
    <source>
        <dbReference type="EMBL" id="AKG36122.1"/>
    </source>
</evidence>
<reference evidence="1 2" key="1">
    <citation type="submission" date="2015-03" db="EMBL/GenBank/DDBJ databases">
        <authorList>
            <person name="Abdul Halim M."/>
        </authorList>
    </citation>
    <scope>NUCLEOTIDE SEQUENCE [LARGE SCALE GENOMIC DNA]</scope>
    <source>
        <strain evidence="1 2">ATCC 35681</strain>
    </source>
</reference>
<dbReference type="AlphaFoldDB" id="A0A0F7FCJ8"/>
<dbReference type="Proteomes" id="UP000034189">
    <property type="component" value="Chromosome"/>
</dbReference>
<dbReference type="PATRIC" id="fig|1333534.5.peg.3841"/>
<evidence type="ECO:0000313" key="2">
    <source>
        <dbReference type="Proteomes" id="UP000034189"/>
    </source>
</evidence>